<dbReference type="InterPro" id="IPR051542">
    <property type="entry name" value="Hydrogenase_cytochrome"/>
</dbReference>
<keyword evidence="4 6" id="KW-1133">Transmembrane helix</keyword>
<dbReference type="RefSeq" id="WP_259661945.1">
    <property type="nucleotide sequence ID" value="NZ_JAHXRI010000010.1"/>
</dbReference>
<sequence length="221" mass="24464">MSMTLNPSSIKVAAHGTTRRVNDLATRTFHWLFAFSFLGAYVTADVERLRGVHVALGYTMLGLLGFRIVWGLVGPKHVRFKLLFGKLSGLRKWFNDVKHVRSIAAIPWKQGQNLLMALVVAGLLVLVLPLVGSGYLVNNDLGGKIIESAHEFFGELYLWIVVGHLGLIALISLLRLRNIASPMVTGRVPGPGPDLVKADQRLWAAMLVLGCVGWWVWSLFR</sequence>
<evidence type="ECO:0000313" key="9">
    <source>
        <dbReference type="Proteomes" id="UP000739565"/>
    </source>
</evidence>
<dbReference type="GO" id="GO:0009055">
    <property type="term" value="F:electron transfer activity"/>
    <property type="evidence" value="ECO:0007669"/>
    <property type="project" value="InterPro"/>
</dbReference>
<evidence type="ECO:0000256" key="3">
    <source>
        <dbReference type="ARBA" id="ARBA00022692"/>
    </source>
</evidence>
<evidence type="ECO:0000259" key="7">
    <source>
        <dbReference type="Pfam" id="PF01292"/>
    </source>
</evidence>
<dbReference type="PANTHER" id="PTHR30485">
    <property type="entry name" value="NI/FE-HYDROGENASE 1 B-TYPE CYTOCHROME SUBUNIT"/>
    <property type="match status" value="1"/>
</dbReference>
<feature type="domain" description="Cytochrome b561 bacterial/Ni-hydrogenase" evidence="7">
    <location>
        <begin position="23"/>
        <end position="186"/>
    </location>
</feature>
<dbReference type="PANTHER" id="PTHR30485:SF2">
    <property type="entry name" value="BLL0597 PROTEIN"/>
    <property type="match status" value="1"/>
</dbReference>
<evidence type="ECO:0000256" key="6">
    <source>
        <dbReference type="SAM" id="Phobius"/>
    </source>
</evidence>
<evidence type="ECO:0000313" key="8">
    <source>
        <dbReference type="EMBL" id="MBZ1351549.1"/>
    </source>
</evidence>
<comment type="caution">
    <text evidence="8">The sequence shown here is derived from an EMBL/GenBank/DDBJ whole genome shotgun (WGS) entry which is preliminary data.</text>
</comment>
<dbReference type="GO" id="GO:0005886">
    <property type="term" value="C:plasma membrane"/>
    <property type="evidence" value="ECO:0007669"/>
    <property type="project" value="UniProtKB-SubCell"/>
</dbReference>
<dbReference type="GO" id="GO:0022904">
    <property type="term" value="P:respiratory electron transport chain"/>
    <property type="evidence" value="ECO:0007669"/>
    <property type="project" value="InterPro"/>
</dbReference>
<feature type="transmembrane region" description="Helical" evidence="6">
    <location>
        <begin position="114"/>
        <end position="136"/>
    </location>
</feature>
<dbReference type="SUPFAM" id="SSF81342">
    <property type="entry name" value="Transmembrane di-heme cytochromes"/>
    <property type="match status" value="1"/>
</dbReference>
<dbReference type="Proteomes" id="UP000739565">
    <property type="component" value="Unassembled WGS sequence"/>
</dbReference>
<protein>
    <submittedName>
        <fullName evidence="8">Cytochrome b/b6 domain-containing protein</fullName>
    </submittedName>
</protein>
<dbReference type="EMBL" id="JAHXRI010000010">
    <property type="protein sequence ID" value="MBZ1351549.1"/>
    <property type="molecule type" value="Genomic_DNA"/>
</dbReference>
<proteinExistence type="predicted"/>
<evidence type="ECO:0000256" key="4">
    <source>
        <dbReference type="ARBA" id="ARBA00022989"/>
    </source>
</evidence>
<feature type="transmembrane region" description="Helical" evidence="6">
    <location>
        <begin position="202"/>
        <end position="220"/>
    </location>
</feature>
<keyword evidence="5 6" id="KW-0472">Membrane</keyword>
<keyword evidence="9" id="KW-1185">Reference proteome</keyword>
<evidence type="ECO:0000256" key="1">
    <source>
        <dbReference type="ARBA" id="ARBA00004651"/>
    </source>
</evidence>
<dbReference type="AlphaFoldDB" id="A0A953NAX5"/>
<name>A0A953NAX5_9BURK</name>
<feature type="transmembrane region" description="Helical" evidence="6">
    <location>
        <begin position="29"/>
        <end position="46"/>
    </location>
</feature>
<feature type="transmembrane region" description="Helical" evidence="6">
    <location>
        <begin position="52"/>
        <end position="73"/>
    </location>
</feature>
<evidence type="ECO:0000256" key="5">
    <source>
        <dbReference type="ARBA" id="ARBA00023136"/>
    </source>
</evidence>
<comment type="subcellular location">
    <subcellularLocation>
        <location evidence="1">Cell membrane</location>
        <topology evidence="1">Multi-pass membrane protein</topology>
    </subcellularLocation>
</comment>
<keyword evidence="3 6" id="KW-0812">Transmembrane</keyword>
<evidence type="ECO:0000256" key="2">
    <source>
        <dbReference type="ARBA" id="ARBA00022475"/>
    </source>
</evidence>
<keyword evidence="2" id="KW-1003">Cell membrane</keyword>
<organism evidence="8 9">
    <name type="scientific">Zwartia hollandica</name>
    <dbReference type="NCBI Taxonomy" id="324606"/>
    <lineage>
        <taxon>Bacteria</taxon>
        <taxon>Pseudomonadati</taxon>
        <taxon>Pseudomonadota</taxon>
        <taxon>Betaproteobacteria</taxon>
        <taxon>Burkholderiales</taxon>
        <taxon>Alcaligenaceae</taxon>
        <taxon>Zwartia</taxon>
    </lineage>
</organism>
<dbReference type="InterPro" id="IPR011577">
    <property type="entry name" value="Cyt_b561_bac/Ni-Hgenase"/>
</dbReference>
<gene>
    <name evidence="8" type="ORF">KZZ10_12920</name>
</gene>
<dbReference type="InterPro" id="IPR016174">
    <property type="entry name" value="Di-haem_cyt_TM"/>
</dbReference>
<accession>A0A953NAX5</accession>
<feature type="transmembrane region" description="Helical" evidence="6">
    <location>
        <begin position="156"/>
        <end position="174"/>
    </location>
</feature>
<dbReference type="Pfam" id="PF01292">
    <property type="entry name" value="Ni_hydr_CYTB"/>
    <property type="match status" value="1"/>
</dbReference>
<reference evidence="8" key="1">
    <citation type="submission" date="2021-07" db="EMBL/GenBank/DDBJ databases">
        <title>New genus and species of the family Alcaligenaceae.</title>
        <authorList>
            <person name="Hahn M.W."/>
        </authorList>
    </citation>
    <scope>NUCLEOTIDE SEQUENCE</scope>
    <source>
        <strain evidence="8">LF4-65</strain>
    </source>
</reference>
<dbReference type="Gene3D" id="1.20.950.20">
    <property type="entry name" value="Transmembrane di-heme cytochromes, Chain C"/>
    <property type="match status" value="1"/>
</dbReference>
<dbReference type="GO" id="GO:0020037">
    <property type="term" value="F:heme binding"/>
    <property type="evidence" value="ECO:0007669"/>
    <property type="project" value="TreeGrafter"/>
</dbReference>